<dbReference type="EMBL" id="CP022384">
    <property type="protein sequence ID" value="ATA82179.1"/>
    <property type="molecule type" value="Genomic_DNA"/>
</dbReference>
<dbReference type="InterPro" id="IPR029058">
    <property type="entry name" value="AB_hydrolase_fold"/>
</dbReference>
<dbReference type="InterPro" id="IPR008886">
    <property type="entry name" value="UPF0227/Esterase_YqiA"/>
</dbReference>
<organism evidence="1 2">
    <name type="scientific">Capnocytophaga leadbetteri</name>
    <dbReference type="NCBI Taxonomy" id="327575"/>
    <lineage>
        <taxon>Bacteria</taxon>
        <taxon>Pseudomonadati</taxon>
        <taxon>Bacteroidota</taxon>
        <taxon>Flavobacteriia</taxon>
        <taxon>Flavobacteriales</taxon>
        <taxon>Flavobacteriaceae</taxon>
        <taxon>Capnocytophaga</taxon>
    </lineage>
</organism>
<dbReference type="SUPFAM" id="SSF53474">
    <property type="entry name" value="alpha/beta-Hydrolases"/>
    <property type="match status" value="1"/>
</dbReference>
<reference evidence="2" key="1">
    <citation type="submission" date="2017-06" db="EMBL/GenBank/DDBJ databases">
        <title>Capnocytophaga spp. assemblies.</title>
        <authorList>
            <person name="Gulvik C.A."/>
        </authorList>
    </citation>
    <scope>NUCLEOTIDE SEQUENCE [LARGE SCALE GENOMIC DNA]</scope>
    <source>
        <strain evidence="2">H6253</strain>
    </source>
</reference>
<protein>
    <submittedName>
        <fullName evidence="1">Alpha/beta hydrolase</fullName>
    </submittedName>
</protein>
<sequence length="167" mass="18649">MITSTTKILYLHGLDSTLQDDRRAVLAPYGEIVAPVLDYRNTPDLFSTLVRDYADVTAIIGSSAGGLVAYYLAQALLKPCLLFNPAFTYKNELPATVQSNPYYAAYTQIVIGLQDTVIDPWQSLVELKGQLKTRQPAEIHLINTMAHSYPIGIFEKEVAYFMQKIDD</sequence>
<keyword evidence="1" id="KW-0378">Hydrolase</keyword>
<dbReference type="Pfam" id="PF05728">
    <property type="entry name" value="UPF0227"/>
    <property type="match status" value="1"/>
</dbReference>
<proteinExistence type="predicted"/>
<evidence type="ECO:0000313" key="2">
    <source>
        <dbReference type="Proteomes" id="UP000217276"/>
    </source>
</evidence>
<dbReference type="KEGG" id="clk:CGC53_07405"/>
<dbReference type="AlphaFoldDB" id="A0A250FAM1"/>
<dbReference type="GO" id="GO:0016787">
    <property type="term" value="F:hydrolase activity"/>
    <property type="evidence" value="ECO:0007669"/>
    <property type="project" value="UniProtKB-KW"/>
</dbReference>
<dbReference type="Gene3D" id="3.40.50.1820">
    <property type="entry name" value="alpha/beta hydrolase"/>
    <property type="match status" value="1"/>
</dbReference>
<keyword evidence="2" id="KW-1185">Reference proteome</keyword>
<accession>A0A250FAM1</accession>
<dbReference type="Proteomes" id="UP000217276">
    <property type="component" value="Chromosome"/>
</dbReference>
<name>A0A250FAM1_9FLAO</name>
<evidence type="ECO:0000313" key="1">
    <source>
        <dbReference type="EMBL" id="ATA82179.1"/>
    </source>
</evidence>
<gene>
    <name evidence="1" type="ORF">CGC53_07405</name>
</gene>
<dbReference type="RefSeq" id="WP_095914228.1">
    <property type="nucleotide sequence ID" value="NZ_CP022384.1"/>
</dbReference>